<reference evidence="2" key="1">
    <citation type="submission" date="2022-08" db="UniProtKB">
        <authorList>
            <consortium name="EnsemblMetazoa"/>
        </authorList>
    </citation>
    <scope>IDENTIFICATION</scope>
    <source>
        <strain evidence="2">05x7-T-G4-1.051#20</strain>
    </source>
</reference>
<name>A0A8W8J354_MAGGI</name>
<dbReference type="AlphaFoldDB" id="A0A8W8J354"/>
<feature type="chain" id="PRO_5036473011" evidence="1">
    <location>
        <begin position="29"/>
        <end position="144"/>
    </location>
</feature>
<dbReference type="Proteomes" id="UP000005408">
    <property type="component" value="Unassembled WGS sequence"/>
</dbReference>
<accession>A0A8W8J354</accession>
<feature type="signal peptide" evidence="1">
    <location>
        <begin position="1"/>
        <end position="28"/>
    </location>
</feature>
<dbReference type="EnsemblMetazoa" id="G17028.1">
    <property type="protein sequence ID" value="G17028.1:cds"/>
    <property type="gene ID" value="G17028"/>
</dbReference>
<keyword evidence="1" id="KW-0732">Signal</keyword>
<evidence type="ECO:0000256" key="1">
    <source>
        <dbReference type="SAM" id="SignalP"/>
    </source>
</evidence>
<keyword evidence="3" id="KW-1185">Reference proteome</keyword>
<protein>
    <submittedName>
        <fullName evidence="2">Uncharacterized protein</fullName>
    </submittedName>
</protein>
<evidence type="ECO:0000313" key="2">
    <source>
        <dbReference type="EnsemblMetazoa" id="G17028.1:cds"/>
    </source>
</evidence>
<evidence type="ECO:0000313" key="3">
    <source>
        <dbReference type="Proteomes" id="UP000005408"/>
    </source>
</evidence>
<sequence>MESLATRCNMRILFLLVISTLIFINTNAQRIRESSCKDSCRTTKVQCMSSCKRGFLRRLSKQNFLRCFEKCSKTAGACYPRCDCMALVERERKGCDRACDSYPFTSSFDISHCYKECKFDYEAGQKICEAGTMFLHRDLETTIS</sequence>
<proteinExistence type="predicted"/>
<organism evidence="2 3">
    <name type="scientific">Magallana gigas</name>
    <name type="common">Pacific oyster</name>
    <name type="synonym">Crassostrea gigas</name>
    <dbReference type="NCBI Taxonomy" id="29159"/>
    <lineage>
        <taxon>Eukaryota</taxon>
        <taxon>Metazoa</taxon>
        <taxon>Spiralia</taxon>
        <taxon>Lophotrochozoa</taxon>
        <taxon>Mollusca</taxon>
        <taxon>Bivalvia</taxon>
        <taxon>Autobranchia</taxon>
        <taxon>Pteriomorphia</taxon>
        <taxon>Ostreida</taxon>
        <taxon>Ostreoidea</taxon>
        <taxon>Ostreidae</taxon>
        <taxon>Magallana</taxon>
    </lineage>
</organism>